<dbReference type="InterPro" id="IPR046791">
    <property type="entry name" value="Polycystin_dom"/>
</dbReference>
<dbReference type="EMBL" id="CADCXU010007166">
    <property type="protein sequence ID" value="CAA9998514.1"/>
    <property type="molecule type" value="Genomic_DNA"/>
</dbReference>
<dbReference type="PANTHER" id="PTHR10877">
    <property type="entry name" value="POLYCYSTIN FAMILY MEMBER"/>
    <property type="match status" value="1"/>
</dbReference>
<feature type="compositionally biased region" description="Polar residues" evidence="6">
    <location>
        <begin position="98"/>
        <end position="110"/>
    </location>
</feature>
<protein>
    <recommendedName>
        <fullName evidence="8">Polycystin domain-containing protein</fullName>
    </recommendedName>
</protein>
<dbReference type="OrthoDB" id="6595841at2759"/>
<accession>A0A6H5G8G9</accession>
<proteinExistence type="inferred from homology"/>
<dbReference type="Pfam" id="PF20519">
    <property type="entry name" value="Polycystin_dom"/>
    <property type="match status" value="1"/>
</dbReference>
<feature type="region of interest" description="Disordered" evidence="6">
    <location>
        <begin position="1"/>
        <end position="38"/>
    </location>
</feature>
<dbReference type="PANTHER" id="PTHR10877:SF183">
    <property type="entry name" value="AT14535P-RELATED"/>
    <property type="match status" value="1"/>
</dbReference>
<sequence>MDSGNDNRDEVKNWHDIDSSSGTPGLEGLRKSGIRRRRLQHDSDVYFEAGEGDGQLVPLQRVSNFVIDAAKKSEGKTTRKGRNPWNRGVSPELDNELENNPTTTKGNAENSEPKADKKHGRKKRPPRSAEFKYYSVLWDVIERYTDTEPSTNIIFQIKDFILNFLFFIATTVLLYGSSNQLGNYYSNIATKVMIESKCEIPKSAPVNFLNIRRDAELWSFVDQVLLKVLYENTTLGRVLSENVLLGRPRIRQIRVKGDTCNTANLFEPFFKSCYDYYDYAVEDKEPFGLKSSHWKYQDGKDREQTQGRISTYDSGGYMYELDNNLNDTKKNSRRARKERLELCSEAIYACLNLCSTKRLSGKLARRRLEKIRRKDREALAPILRRYECRGLHLALILKKYERGSTELEKSYDDDKIYSEIQLRNQLIMEVEEHEKISQQLEKVAKSLDFMDQNLSDITSKVDYLVNKVINKKRVV</sequence>
<dbReference type="AlphaFoldDB" id="A0A6H5G8G9"/>
<evidence type="ECO:0000256" key="5">
    <source>
        <dbReference type="ARBA" id="ARBA00023136"/>
    </source>
</evidence>
<feature type="compositionally biased region" description="Basic residues" evidence="6">
    <location>
        <begin position="116"/>
        <end position="126"/>
    </location>
</feature>
<dbReference type="GO" id="GO:0005262">
    <property type="term" value="F:calcium channel activity"/>
    <property type="evidence" value="ECO:0007669"/>
    <property type="project" value="TreeGrafter"/>
</dbReference>
<evidence type="ECO:0000313" key="9">
    <source>
        <dbReference type="EMBL" id="CAA9998514.1"/>
    </source>
</evidence>
<evidence type="ECO:0000313" key="10">
    <source>
        <dbReference type="Proteomes" id="UP000479000"/>
    </source>
</evidence>
<keyword evidence="5 7" id="KW-0472">Membrane</keyword>
<evidence type="ECO:0000256" key="6">
    <source>
        <dbReference type="SAM" id="MobiDB-lite"/>
    </source>
</evidence>
<feature type="domain" description="Polycystin" evidence="8">
    <location>
        <begin position="208"/>
        <end position="330"/>
    </location>
</feature>
<feature type="compositionally biased region" description="Basic and acidic residues" evidence="6">
    <location>
        <begin position="1"/>
        <end position="18"/>
    </location>
</feature>
<comment type="similarity">
    <text evidence="2">Belongs to the polycystin family.</text>
</comment>
<keyword evidence="10" id="KW-1185">Reference proteome</keyword>
<evidence type="ECO:0000256" key="3">
    <source>
        <dbReference type="ARBA" id="ARBA00022692"/>
    </source>
</evidence>
<organism evidence="9 10">
    <name type="scientific">Nesidiocoris tenuis</name>
    <dbReference type="NCBI Taxonomy" id="355587"/>
    <lineage>
        <taxon>Eukaryota</taxon>
        <taxon>Metazoa</taxon>
        <taxon>Ecdysozoa</taxon>
        <taxon>Arthropoda</taxon>
        <taxon>Hexapoda</taxon>
        <taxon>Insecta</taxon>
        <taxon>Pterygota</taxon>
        <taxon>Neoptera</taxon>
        <taxon>Paraneoptera</taxon>
        <taxon>Hemiptera</taxon>
        <taxon>Heteroptera</taxon>
        <taxon>Panheteroptera</taxon>
        <taxon>Cimicomorpha</taxon>
        <taxon>Miridae</taxon>
        <taxon>Dicyphina</taxon>
        <taxon>Nesidiocoris</taxon>
    </lineage>
</organism>
<keyword evidence="3 7" id="KW-0812">Transmembrane</keyword>
<evidence type="ECO:0000256" key="4">
    <source>
        <dbReference type="ARBA" id="ARBA00022989"/>
    </source>
</evidence>
<evidence type="ECO:0000259" key="8">
    <source>
        <dbReference type="Pfam" id="PF20519"/>
    </source>
</evidence>
<keyword evidence="4 7" id="KW-1133">Transmembrane helix</keyword>
<dbReference type="Proteomes" id="UP000479000">
    <property type="component" value="Unassembled WGS sequence"/>
</dbReference>
<evidence type="ECO:0000256" key="1">
    <source>
        <dbReference type="ARBA" id="ARBA00004141"/>
    </source>
</evidence>
<feature type="transmembrane region" description="Helical" evidence="7">
    <location>
        <begin position="160"/>
        <end position="178"/>
    </location>
</feature>
<evidence type="ECO:0000256" key="7">
    <source>
        <dbReference type="SAM" id="Phobius"/>
    </source>
</evidence>
<evidence type="ECO:0000256" key="2">
    <source>
        <dbReference type="ARBA" id="ARBA00007200"/>
    </source>
</evidence>
<dbReference type="InterPro" id="IPR051223">
    <property type="entry name" value="Polycystin"/>
</dbReference>
<name>A0A6H5G8G9_9HEMI</name>
<feature type="region of interest" description="Disordered" evidence="6">
    <location>
        <begin position="73"/>
        <end position="126"/>
    </location>
</feature>
<comment type="subcellular location">
    <subcellularLocation>
        <location evidence="1">Membrane</location>
        <topology evidence="1">Multi-pass membrane protein</topology>
    </subcellularLocation>
</comment>
<dbReference type="GO" id="GO:0050982">
    <property type="term" value="P:detection of mechanical stimulus"/>
    <property type="evidence" value="ECO:0007669"/>
    <property type="project" value="TreeGrafter"/>
</dbReference>
<gene>
    <name evidence="9" type="ORF">NTEN_LOCUS4797</name>
</gene>
<dbReference type="GO" id="GO:0016020">
    <property type="term" value="C:membrane"/>
    <property type="evidence" value="ECO:0007669"/>
    <property type="project" value="UniProtKB-SubCell"/>
</dbReference>
<reference evidence="9 10" key="1">
    <citation type="submission" date="2020-02" db="EMBL/GenBank/DDBJ databases">
        <authorList>
            <person name="Ferguson B K."/>
        </authorList>
    </citation>
    <scope>NUCLEOTIDE SEQUENCE [LARGE SCALE GENOMIC DNA]</scope>
</reference>